<evidence type="ECO:0000256" key="4">
    <source>
        <dbReference type="ARBA" id="ARBA00022723"/>
    </source>
</evidence>
<feature type="compositionally biased region" description="Low complexity" evidence="9">
    <location>
        <begin position="754"/>
        <end position="780"/>
    </location>
</feature>
<feature type="domain" description="MCM10 OB-fold" evidence="11">
    <location>
        <begin position="425"/>
        <end position="494"/>
    </location>
</feature>
<feature type="compositionally biased region" description="Basic and acidic residues" evidence="9">
    <location>
        <begin position="125"/>
        <end position="139"/>
    </location>
</feature>
<feature type="region of interest" description="Disordered" evidence="9">
    <location>
        <begin position="552"/>
        <end position="587"/>
    </location>
</feature>
<dbReference type="InterPro" id="IPR040184">
    <property type="entry name" value="Mcm10"/>
</dbReference>
<dbReference type="InterPro" id="IPR012340">
    <property type="entry name" value="NA-bd_OB-fold"/>
</dbReference>
<feature type="compositionally biased region" description="Polar residues" evidence="9">
    <location>
        <begin position="36"/>
        <end position="53"/>
    </location>
</feature>
<feature type="compositionally biased region" description="Basic and acidic residues" evidence="9">
    <location>
        <begin position="234"/>
        <end position="245"/>
    </location>
</feature>
<feature type="region of interest" description="Disordered" evidence="9">
    <location>
        <begin position="854"/>
        <end position="875"/>
    </location>
</feature>
<feature type="region of interest" description="Disordered" evidence="9">
    <location>
        <begin position="1"/>
        <end position="346"/>
    </location>
</feature>
<dbReference type="GO" id="GO:0008270">
    <property type="term" value="F:zinc ion binding"/>
    <property type="evidence" value="ECO:0007669"/>
    <property type="project" value="UniProtKB-KW"/>
</dbReference>
<dbReference type="OrthoDB" id="273123at2759"/>
<dbReference type="Gene3D" id="2.40.50.140">
    <property type="entry name" value="Nucleic acid-binding proteins"/>
    <property type="match status" value="1"/>
</dbReference>
<accession>A0A423WXQ6</accession>
<keyword evidence="3" id="KW-0235">DNA replication</keyword>
<feature type="compositionally biased region" description="Low complexity" evidence="9">
    <location>
        <begin position="93"/>
        <end position="106"/>
    </location>
</feature>
<feature type="region of interest" description="Disordered" evidence="9">
    <location>
        <begin position="802"/>
        <end position="840"/>
    </location>
</feature>
<evidence type="ECO:0000256" key="2">
    <source>
        <dbReference type="ARBA" id="ARBA00009679"/>
    </source>
</evidence>
<evidence type="ECO:0000259" key="10">
    <source>
        <dbReference type="Pfam" id="PF09329"/>
    </source>
</evidence>
<evidence type="ECO:0000256" key="7">
    <source>
        <dbReference type="ARBA" id="ARBA00023242"/>
    </source>
</evidence>
<feature type="compositionally biased region" description="Low complexity" evidence="9">
    <location>
        <begin position="808"/>
        <end position="824"/>
    </location>
</feature>
<dbReference type="PANTHER" id="PTHR13454">
    <property type="entry name" value="PROTEIN MCM10 HOMOLOG"/>
    <property type="match status" value="1"/>
</dbReference>
<feature type="compositionally biased region" description="Acidic residues" evidence="9">
    <location>
        <begin position="58"/>
        <end position="68"/>
    </location>
</feature>
<proteinExistence type="inferred from homology"/>
<dbReference type="InterPro" id="IPR015408">
    <property type="entry name" value="Znf_Mcm10/DnaG"/>
</dbReference>
<feature type="compositionally biased region" description="Polar residues" evidence="9">
    <location>
        <begin position="297"/>
        <end position="346"/>
    </location>
</feature>
<protein>
    <submittedName>
        <fullName evidence="12">Uncharacterized protein</fullName>
    </submittedName>
</protein>
<dbReference type="EMBL" id="LKEA01000006">
    <property type="protein sequence ID" value="ROW08262.1"/>
    <property type="molecule type" value="Genomic_DNA"/>
</dbReference>
<dbReference type="GO" id="GO:0006270">
    <property type="term" value="P:DNA replication initiation"/>
    <property type="evidence" value="ECO:0007669"/>
    <property type="project" value="InterPro"/>
</dbReference>
<reference evidence="12 13" key="1">
    <citation type="submission" date="2015-09" db="EMBL/GenBank/DDBJ databases">
        <title>Host preference determinants of Valsa canker pathogens revealed by comparative genomics.</title>
        <authorList>
            <person name="Yin Z."/>
            <person name="Huang L."/>
        </authorList>
    </citation>
    <scope>NUCLEOTIDE SEQUENCE [LARGE SCALE GENOMIC DNA]</scope>
    <source>
        <strain evidence="12 13">03-1</strain>
    </source>
</reference>
<feature type="region of interest" description="Disordered" evidence="9">
    <location>
        <begin position="675"/>
        <end position="789"/>
    </location>
</feature>
<feature type="compositionally biased region" description="Polar residues" evidence="9">
    <location>
        <begin position="691"/>
        <end position="704"/>
    </location>
</feature>
<comment type="similarity">
    <text evidence="2">Belongs to the MCM10 family.</text>
</comment>
<evidence type="ECO:0000256" key="8">
    <source>
        <dbReference type="SAM" id="Coils"/>
    </source>
</evidence>
<sequence>MSSHAPGLEAQWPPRSPREALLGTPGGREKFRQMLAQRSTSPSPSKPRMSNTAMGDPMDLDDDDDEETLQLKLQQIQAQLRLKKLRKDKARAQQESQGSSSQTSEQDNGRVSRPDSASTMRPGLRIKEIRRSDGTDGRPRSQQSQSVEVPASPVRKVQPPPTQTSPSRVLLGIDKGLKGKDISLKRAPSQRRAQDEPGESSQASGGFMRRSRTPAAPEEQPRPLSFSERLAAARTEEKSRQETRAKAARSRSSAFDVTMQEMEDYKTKALETSEELSPRDPGNNRQEIVGTDRWKSGNLQRSNTAPIVGTNTRFGSGRTPSQSSQTQVGSSFTSATTETENAPSTQSASFEAYSGFHLAKRILPHQVVARATSGKTAFSIKDLLRQVKAPDWSLPDEVIDSVVFAIVASKSDPRHHKPQYDAETGKMKASDRGKYMVLTLVDLQYEIELFLFNSGFERFWKLSTGTVVAILNPDIMPPPPGRQDTGRFSLTINSDADTILEIGTARDLGYCKSVKADGNLCNSWVNARRTEHCEFHTNTALSRTRSARMEINSTGGLGNGQVKGKDYNRSQDRTWRGESTEAQRKAKIAETHGSFDWDTRTRYFMNGGSRGQSAASLIDRDGIVGDTRERAEGLKRRLAAKEKERDIAKKLGEMGSGGMGGEYMRITGSAPIAAASTARTGSRATSRFGTGRNTTATAVPSASSFKPDVRLPGVYLPSQDPQRKTDARSLGLLAPKGSEMNISLSPIKRKRQDSTQSSNSSSFDSRPAASSFAAANNTNNRPAGGFGWGTSLKDKLSRMKTGERLSFHSSHNSTSTTGNSSVAAGGAGLRDKDHSPVRKKTRFVTEKGIREAGRESLPGSVVTDKNVPPGAGRNRLLTRHRQQQAVFEEDEDEDDELVVI</sequence>
<name>A0A423WXQ6_9PEZI</name>
<dbReference type="AlphaFoldDB" id="A0A423WXQ6"/>
<evidence type="ECO:0000256" key="9">
    <source>
        <dbReference type="SAM" id="MobiDB-lite"/>
    </source>
</evidence>
<feature type="coiled-coil region" evidence="8">
    <location>
        <begin position="624"/>
        <end position="651"/>
    </location>
</feature>
<keyword evidence="7" id="KW-0539">Nucleus</keyword>
<comment type="caution">
    <text evidence="12">The sequence shown here is derived from an EMBL/GenBank/DDBJ whole genome shotgun (WGS) entry which is preliminary data.</text>
</comment>
<comment type="subcellular location">
    <subcellularLocation>
        <location evidence="1">Nucleus</location>
    </subcellularLocation>
</comment>
<dbReference type="InterPro" id="IPR055065">
    <property type="entry name" value="OB_MCM10"/>
</dbReference>
<evidence type="ECO:0000256" key="6">
    <source>
        <dbReference type="ARBA" id="ARBA00022833"/>
    </source>
</evidence>
<dbReference type="GO" id="GO:0003697">
    <property type="term" value="F:single-stranded DNA binding"/>
    <property type="evidence" value="ECO:0007669"/>
    <property type="project" value="InterPro"/>
</dbReference>
<feature type="compositionally biased region" description="Low complexity" evidence="9">
    <location>
        <begin position="70"/>
        <end position="80"/>
    </location>
</feature>
<keyword evidence="13" id="KW-1185">Reference proteome</keyword>
<evidence type="ECO:0000313" key="12">
    <source>
        <dbReference type="EMBL" id="ROW08262.1"/>
    </source>
</evidence>
<evidence type="ECO:0000256" key="3">
    <source>
        <dbReference type="ARBA" id="ARBA00022705"/>
    </source>
</evidence>
<dbReference type="Pfam" id="PF09329">
    <property type="entry name" value="zf-primase"/>
    <property type="match status" value="1"/>
</dbReference>
<evidence type="ECO:0000256" key="5">
    <source>
        <dbReference type="ARBA" id="ARBA00022771"/>
    </source>
</evidence>
<gene>
    <name evidence="12" type="ORF">VMCG_03131</name>
</gene>
<evidence type="ECO:0000259" key="11">
    <source>
        <dbReference type="Pfam" id="PF22379"/>
    </source>
</evidence>
<feature type="compositionally biased region" description="Basic and acidic residues" evidence="9">
    <location>
        <begin position="175"/>
        <end position="184"/>
    </location>
</feature>
<keyword evidence="8" id="KW-0175">Coiled coil</keyword>
<keyword evidence="5" id="KW-0863">Zinc-finger</keyword>
<feature type="compositionally biased region" description="Basic and acidic residues" evidence="9">
    <location>
        <begin position="563"/>
        <end position="587"/>
    </location>
</feature>
<keyword evidence="6" id="KW-0862">Zinc</keyword>
<dbReference type="STRING" id="356882.A0A423WXQ6"/>
<dbReference type="GO" id="GO:0003688">
    <property type="term" value="F:DNA replication origin binding"/>
    <property type="evidence" value="ECO:0007669"/>
    <property type="project" value="TreeGrafter"/>
</dbReference>
<organism evidence="12 13">
    <name type="scientific">Cytospora schulzeri</name>
    <dbReference type="NCBI Taxonomy" id="448051"/>
    <lineage>
        <taxon>Eukaryota</taxon>
        <taxon>Fungi</taxon>
        <taxon>Dikarya</taxon>
        <taxon>Ascomycota</taxon>
        <taxon>Pezizomycotina</taxon>
        <taxon>Sordariomycetes</taxon>
        <taxon>Sordariomycetidae</taxon>
        <taxon>Diaporthales</taxon>
        <taxon>Cytosporaceae</taxon>
        <taxon>Cytospora</taxon>
    </lineage>
</organism>
<feature type="domain" description="Zinc finger Mcm10/DnaG-type" evidence="10">
    <location>
        <begin position="503"/>
        <end position="548"/>
    </location>
</feature>
<evidence type="ECO:0000313" key="13">
    <source>
        <dbReference type="Proteomes" id="UP000283895"/>
    </source>
</evidence>
<dbReference type="GO" id="GO:0043596">
    <property type="term" value="C:nuclear replication fork"/>
    <property type="evidence" value="ECO:0007669"/>
    <property type="project" value="TreeGrafter"/>
</dbReference>
<dbReference type="PANTHER" id="PTHR13454:SF11">
    <property type="entry name" value="PROTEIN MCM10 HOMOLOG"/>
    <property type="match status" value="1"/>
</dbReference>
<feature type="compositionally biased region" description="Low complexity" evidence="9">
    <location>
        <begin position="675"/>
        <end position="687"/>
    </location>
</feature>
<dbReference type="Proteomes" id="UP000283895">
    <property type="component" value="Unassembled WGS sequence"/>
</dbReference>
<dbReference type="Pfam" id="PF22379">
    <property type="entry name" value="OB_MCM10"/>
    <property type="match status" value="1"/>
</dbReference>
<keyword evidence="4" id="KW-0479">Metal-binding</keyword>
<evidence type="ECO:0000256" key="1">
    <source>
        <dbReference type="ARBA" id="ARBA00004123"/>
    </source>
</evidence>